<dbReference type="EMBL" id="JAANBB010000402">
    <property type="protein sequence ID" value="KAF7542958.1"/>
    <property type="molecule type" value="Genomic_DNA"/>
</dbReference>
<sequence length="414" mass="46166">MGNVPTRAKATGEREGCWYTRSPYGSGNPLKNLGALFFSRLLDEDRIDCDCHLRGTCMPGEPPLPPMDEFIMDLNLNPGWEAKPAHHVKPKIPNAHTYRPKEWTPDVFQYYPSGPKIPPIGKRGLETLEPEFERPVPFSNKAVPSRWKFPTLVIQAFHALPGNKQKAVLDKWPDFEPFTEDLPQSFEQSYFKIDPRPSLAILLGDPRGRAGDAVRAMDSRYADLVLQCANEAMTDMLNMTMQALDKKPKSGENVDADELTIKQLQYLEVFKHYAVLWNRHVPIDPDWGSARGGDTFDIQVKNGNGKDVEVITANEVCTSVTEGALSNIREHDSYVADFDDIMGSLDQQMKLGEGNSFIEAMQLSDTLAPMTQDLDWKPQTIAAVFGSSMPGLQVAMSYFALSLWVGVGTSARLG</sequence>
<dbReference type="AlphaFoldDB" id="A0A9P5LBM4"/>
<dbReference type="OrthoDB" id="5057623at2759"/>
<reference evidence="1" key="1">
    <citation type="submission" date="2020-03" db="EMBL/GenBank/DDBJ databases">
        <title>Draft Genome Sequence of Cylindrodendrum hubeiense.</title>
        <authorList>
            <person name="Buettner E."/>
            <person name="Kellner H."/>
        </authorList>
    </citation>
    <scope>NUCLEOTIDE SEQUENCE</scope>
    <source>
        <strain evidence="1">IHI 201604</strain>
    </source>
</reference>
<gene>
    <name evidence="1" type="ORF">G7Z17_g11138</name>
</gene>
<evidence type="ECO:0000313" key="1">
    <source>
        <dbReference type="EMBL" id="KAF7542958.1"/>
    </source>
</evidence>
<comment type="caution">
    <text evidence="1">The sequence shown here is derived from an EMBL/GenBank/DDBJ whole genome shotgun (WGS) entry which is preliminary data.</text>
</comment>
<proteinExistence type="predicted"/>
<name>A0A9P5LBM4_9HYPO</name>
<protein>
    <submittedName>
        <fullName evidence="1">Uncharacterized protein</fullName>
    </submittedName>
</protein>
<keyword evidence="2" id="KW-1185">Reference proteome</keyword>
<evidence type="ECO:0000313" key="2">
    <source>
        <dbReference type="Proteomes" id="UP000722485"/>
    </source>
</evidence>
<organism evidence="1 2">
    <name type="scientific">Cylindrodendrum hubeiense</name>
    <dbReference type="NCBI Taxonomy" id="595255"/>
    <lineage>
        <taxon>Eukaryota</taxon>
        <taxon>Fungi</taxon>
        <taxon>Dikarya</taxon>
        <taxon>Ascomycota</taxon>
        <taxon>Pezizomycotina</taxon>
        <taxon>Sordariomycetes</taxon>
        <taxon>Hypocreomycetidae</taxon>
        <taxon>Hypocreales</taxon>
        <taxon>Nectriaceae</taxon>
        <taxon>Cylindrodendrum</taxon>
    </lineage>
</organism>
<accession>A0A9P5LBM4</accession>
<dbReference type="Proteomes" id="UP000722485">
    <property type="component" value="Unassembled WGS sequence"/>
</dbReference>